<feature type="compositionally biased region" description="Pro residues" evidence="5">
    <location>
        <begin position="571"/>
        <end position="580"/>
    </location>
</feature>
<dbReference type="AlphaFoldDB" id="A0A9Q5HS04"/>
<evidence type="ECO:0000259" key="7">
    <source>
        <dbReference type="Pfam" id="PF07970"/>
    </source>
</evidence>
<feature type="compositionally biased region" description="Low complexity" evidence="5">
    <location>
        <begin position="560"/>
        <end position="570"/>
    </location>
</feature>
<dbReference type="Proteomes" id="UP000757232">
    <property type="component" value="Unassembled WGS sequence"/>
</dbReference>
<feature type="region of interest" description="Disordered" evidence="5">
    <location>
        <begin position="511"/>
        <end position="591"/>
    </location>
</feature>
<keyword evidence="2 6" id="KW-0812">Transmembrane</keyword>
<evidence type="ECO:0000256" key="1">
    <source>
        <dbReference type="ARBA" id="ARBA00004370"/>
    </source>
</evidence>
<dbReference type="PANTHER" id="PTHR10984:SF81">
    <property type="entry name" value="ER-DERIVED VESICLES PROTEIN ERV41"/>
    <property type="match status" value="1"/>
</dbReference>
<dbReference type="GO" id="GO:0030134">
    <property type="term" value="C:COPII-coated ER to Golgi transport vesicle"/>
    <property type="evidence" value="ECO:0007669"/>
    <property type="project" value="TreeGrafter"/>
</dbReference>
<dbReference type="GO" id="GO:0006890">
    <property type="term" value="P:retrograde vesicle-mediated transport, Golgi to endoplasmic reticulum"/>
    <property type="evidence" value="ECO:0007669"/>
    <property type="project" value="TreeGrafter"/>
</dbReference>
<dbReference type="GO" id="GO:0005789">
    <property type="term" value="C:endoplasmic reticulum membrane"/>
    <property type="evidence" value="ECO:0007669"/>
    <property type="project" value="TreeGrafter"/>
</dbReference>
<accession>A0A9Q5HS04</accession>
<evidence type="ECO:0000313" key="9">
    <source>
        <dbReference type="EMBL" id="OCB84794.1"/>
    </source>
</evidence>
<sequence length="591" mass="63259">MSVSPTDESILDKLDKVAPASLNQFDAFPKLPSTYKARSGGRGFLTVLVALISFLLIVNDIGEYFWGWPVYEFGIDRNEESFMAVNIDLIVNMPCRYLNVDLRDAAGDRRQYRPDILTEEIADLNVDLRDAAGDRLYLSDGFRRDGTLFDIGQAQSLQAHTQSLDARQAVAQSSRKSRGFFDTIFRRNPDKFRPTYNYKPDGSACRIYGSMSVKKVTANLHITTAGHGYRSMQHVDHSLMNLSHVVTDFSFGPYFPDMAQPLKNTFELTSEPFVAYQYFLNVVPTTYKAAGAKPVHTNQYSVTHYRRVLEHDQGVPGIFFKFDLEPLHMTLHQRTTTFIQFLIRVVGVVGGVWCCAGWAFRISSKAIDVVSGADRAPGIVAAEATGAQTRRKWGASGELRARVSRQANGWVVDGGSPYGSYAGTPVGGAFSSVGGGGGVNGMNGGGLSPQVYGGSLSTPGPYSPAPATSLPAYGRSVSGGPLNGSAAAAAYGLGLTSAPAHTTSQSFAAQQQRHLQGGVLPPTPSPYTPSGFPASPNPAGSVSTSNGGPTSSPPFPGPRTPAAAAGFGPHSPAPPPPPPRRVSSKDEKKLD</sequence>
<comment type="subcellular location">
    <subcellularLocation>
        <location evidence="1">Membrane</location>
    </subcellularLocation>
</comment>
<dbReference type="InterPro" id="IPR012936">
    <property type="entry name" value="Erv_C"/>
</dbReference>
<name>A0A9Q5HS04_SANBA</name>
<dbReference type="InterPro" id="IPR039542">
    <property type="entry name" value="Erv_N"/>
</dbReference>
<dbReference type="Pfam" id="PF13850">
    <property type="entry name" value="ERGIC_N"/>
    <property type="match status" value="1"/>
</dbReference>
<dbReference type="GO" id="GO:0000139">
    <property type="term" value="C:Golgi membrane"/>
    <property type="evidence" value="ECO:0007669"/>
    <property type="project" value="TreeGrafter"/>
</dbReference>
<dbReference type="GO" id="GO:0006888">
    <property type="term" value="P:endoplasmic reticulum to Golgi vesicle-mediated transport"/>
    <property type="evidence" value="ECO:0007669"/>
    <property type="project" value="TreeGrafter"/>
</dbReference>
<dbReference type="EMBL" id="LNZH02000214">
    <property type="protein sequence ID" value="OCB84794.1"/>
    <property type="molecule type" value="Genomic_DNA"/>
</dbReference>
<protein>
    <submittedName>
        <fullName evidence="9">DUF1692-domain-containing protein</fullName>
    </submittedName>
</protein>
<feature type="transmembrane region" description="Helical" evidence="6">
    <location>
        <begin position="39"/>
        <end position="58"/>
    </location>
</feature>
<dbReference type="Pfam" id="PF07970">
    <property type="entry name" value="COPIIcoated_ERV"/>
    <property type="match status" value="1"/>
</dbReference>
<dbReference type="OrthoDB" id="5541786at2759"/>
<keyword evidence="10" id="KW-1185">Reference proteome</keyword>
<reference evidence="9" key="1">
    <citation type="submission" date="2016-06" db="EMBL/GenBank/DDBJ databases">
        <title>Draft Genome sequence of the fungus Inonotus baumii.</title>
        <authorList>
            <person name="Zhu H."/>
            <person name="Lin W."/>
        </authorList>
    </citation>
    <scope>NUCLEOTIDE SEQUENCE</scope>
    <source>
        <strain evidence="9">821</strain>
    </source>
</reference>
<comment type="caution">
    <text evidence="9">The sequence shown here is derived from an EMBL/GenBank/DDBJ whole genome shotgun (WGS) entry which is preliminary data.</text>
</comment>
<feature type="domain" description="Endoplasmic reticulum vesicle transporter C-terminal" evidence="7">
    <location>
        <begin position="201"/>
        <end position="357"/>
    </location>
</feature>
<evidence type="ECO:0000259" key="8">
    <source>
        <dbReference type="Pfam" id="PF13850"/>
    </source>
</evidence>
<evidence type="ECO:0000256" key="3">
    <source>
        <dbReference type="ARBA" id="ARBA00022989"/>
    </source>
</evidence>
<dbReference type="PANTHER" id="PTHR10984">
    <property type="entry name" value="ENDOPLASMIC RETICULUM-GOLGI INTERMEDIATE COMPARTMENT PROTEIN"/>
    <property type="match status" value="1"/>
</dbReference>
<evidence type="ECO:0000256" key="4">
    <source>
        <dbReference type="ARBA" id="ARBA00023136"/>
    </source>
</evidence>
<feature type="domain" description="Endoplasmic reticulum vesicle transporter N-terminal" evidence="8">
    <location>
        <begin position="22"/>
        <end position="110"/>
    </location>
</feature>
<organism evidence="9 10">
    <name type="scientific">Sanghuangporus baumii</name>
    <name type="common">Phellinus baumii</name>
    <dbReference type="NCBI Taxonomy" id="108892"/>
    <lineage>
        <taxon>Eukaryota</taxon>
        <taxon>Fungi</taxon>
        <taxon>Dikarya</taxon>
        <taxon>Basidiomycota</taxon>
        <taxon>Agaricomycotina</taxon>
        <taxon>Agaricomycetes</taxon>
        <taxon>Hymenochaetales</taxon>
        <taxon>Hymenochaetaceae</taxon>
        <taxon>Sanghuangporus</taxon>
    </lineage>
</organism>
<evidence type="ECO:0000313" key="10">
    <source>
        <dbReference type="Proteomes" id="UP000757232"/>
    </source>
</evidence>
<keyword evidence="3 6" id="KW-1133">Transmembrane helix</keyword>
<keyword evidence="4 6" id="KW-0472">Membrane</keyword>
<evidence type="ECO:0000256" key="6">
    <source>
        <dbReference type="SAM" id="Phobius"/>
    </source>
</evidence>
<dbReference type="InterPro" id="IPR045888">
    <property type="entry name" value="Erv"/>
</dbReference>
<evidence type="ECO:0000256" key="5">
    <source>
        <dbReference type="SAM" id="MobiDB-lite"/>
    </source>
</evidence>
<evidence type="ECO:0000256" key="2">
    <source>
        <dbReference type="ARBA" id="ARBA00022692"/>
    </source>
</evidence>
<gene>
    <name evidence="9" type="ORF">A7U60_g8319</name>
</gene>
<proteinExistence type="predicted"/>